<dbReference type="AlphaFoldDB" id="A0A365Y5J7"/>
<dbReference type="OrthoDB" id="7391526at2"/>
<dbReference type="InterPro" id="IPR043729">
    <property type="entry name" value="DUF5672"/>
</dbReference>
<protein>
    <recommendedName>
        <fullName evidence="1">DUF5672 domain-containing protein</fullName>
    </recommendedName>
</protein>
<dbReference type="Pfam" id="PF18922">
    <property type="entry name" value="DUF5672"/>
    <property type="match status" value="1"/>
</dbReference>
<gene>
    <name evidence="2" type="ORF">DF182_15325</name>
</gene>
<comment type="caution">
    <text evidence="2">The sequence shown here is derived from an EMBL/GenBank/DDBJ whole genome shotgun (WGS) entry which is preliminary data.</text>
</comment>
<name>A0A365Y5J7_9BACT</name>
<dbReference type="Proteomes" id="UP000253410">
    <property type="component" value="Unassembled WGS sequence"/>
</dbReference>
<keyword evidence="3" id="KW-1185">Reference proteome</keyword>
<feature type="domain" description="DUF5672" evidence="1">
    <location>
        <begin position="61"/>
        <end position="254"/>
    </location>
</feature>
<evidence type="ECO:0000259" key="1">
    <source>
        <dbReference type="Pfam" id="PF18922"/>
    </source>
</evidence>
<accession>A0A365Y5J7</accession>
<proteinExistence type="predicted"/>
<sequence>MAVHNSMCVIITVHQPYMSAEEEVSLLACYRHLKAYDCFLVFPAGMDTVSYQHIHPQLILQPVAPEWLSSILHYNRMKVNPSFYALFSDYQFMMTYELDAYIFSSDIAAHHGFDYDFIGSPIFEGFMNATPGAPFMEMLNSGFSIRNISIGRKALKRLRQYRVIWKGYRFLLSNAAWLCKMVPASTRELIYNYHLTNYYKGFDFNEDIIWSQVFPAIYPAFRVAPLERAYRFGFEVNAAELYELNHHRLPLGCHAWSKFPGFWKTYIER</sequence>
<reference evidence="2 3" key="1">
    <citation type="submission" date="2018-05" db="EMBL/GenBank/DDBJ databases">
        <title>Chitinophaga sp. K3CV102501T nov., isolated from isolated from a monsoon evergreen broad-leaved forest soil.</title>
        <authorList>
            <person name="Lv Y."/>
        </authorList>
    </citation>
    <scope>NUCLEOTIDE SEQUENCE [LARGE SCALE GENOMIC DNA]</scope>
    <source>
        <strain evidence="2 3">GDMCC 1.1325</strain>
    </source>
</reference>
<evidence type="ECO:0000313" key="2">
    <source>
        <dbReference type="EMBL" id="RBL93862.1"/>
    </source>
</evidence>
<organism evidence="2 3">
    <name type="scientific">Chitinophaga flava</name>
    <dbReference type="NCBI Taxonomy" id="2259036"/>
    <lineage>
        <taxon>Bacteria</taxon>
        <taxon>Pseudomonadati</taxon>
        <taxon>Bacteroidota</taxon>
        <taxon>Chitinophagia</taxon>
        <taxon>Chitinophagales</taxon>
        <taxon>Chitinophagaceae</taxon>
        <taxon>Chitinophaga</taxon>
    </lineage>
</organism>
<dbReference type="EMBL" id="QFFJ01000001">
    <property type="protein sequence ID" value="RBL93862.1"/>
    <property type="molecule type" value="Genomic_DNA"/>
</dbReference>
<dbReference type="RefSeq" id="WP_113616447.1">
    <property type="nucleotide sequence ID" value="NZ_QFFJ01000001.1"/>
</dbReference>
<evidence type="ECO:0000313" key="3">
    <source>
        <dbReference type="Proteomes" id="UP000253410"/>
    </source>
</evidence>